<dbReference type="GeneID" id="14212192"/>
<feature type="transmembrane region" description="Helical" evidence="1">
    <location>
        <begin position="7"/>
        <end position="25"/>
    </location>
</feature>
<keyword evidence="3" id="KW-1185">Reference proteome</keyword>
<dbReference type="RefSeq" id="WP_015232560.1">
    <property type="nucleotide sequence ID" value="NC_019791.1"/>
</dbReference>
<dbReference type="eggNOG" id="arCOG13659">
    <property type="taxonomic scope" value="Archaea"/>
</dbReference>
<feature type="transmembrane region" description="Helical" evidence="1">
    <location>
        <begin position="31"/>
        <end position="53"/>
    </location>
</feature>
<name>L0A9U2_CALLD</name>
<keyword evidence="1" id="KW-0472">Membrane</keyword>
<dbReference type="KEGG" id="clg:Calag_0932"/>
<dbReference type="AlphaFoldDB" id="L0A9U2"/>
<dbReference type="HOGENOM" id="CLU_1187734_0_0_2"/>
<dbReference type="Proteomes" id="UP000010469">
    <property type="component" value="Chromosome"/>
</dbReference>
<dbReference type="EMBL" id="CP003378">
    <property type="protein sequence ID" value="AFZ70663.1"/>
    <property type="molecule type" value="Genomic_DNA"/>
</dbReference>
<evidence type="ECO:0000313" key="3">
    <source>
        <dbReference type="Proteomes" id="UP000010469"/>
    </source>
</evidence>
<reference evidence="3" key="1">
    <citation type="submission" date="2012-03" db="EMBL/GenBank/DDBJ databases">
        <title>Complete genome of Caldisphaera lagunensis DSM 15908.</title>
        <authorList>
            <person name="Lucas S."/>
            <person name="Copeland A."/>
            <person name="Lapidus A."/>
            <person name="Glavina del Rio T."/>
            <person name="Dalin E."/>
            <person name="Tice H."/>
            <person name="Bruce D."/>
            <person name="Goodwin L."/>
            <person name="Pitluck S."/>
            <person name="Peters L."/>
            <person name="Mikhailova N."/>
            <person name="Teshima H."/>
            <person name="Kyrpides N."/>
            <person name="Mavromatis K."/>
            <person name="Ivanova N."/>
            <person name="Brettin T."/>
            <person name="Detter J.C."/>
            <person name="Han C."/>
            <person name="Larimer F."/>
            <person name="Land M."/>
            <person name="Hauser L."/>
            <person name="Markowitz V."/>
            <person name="Cheng J.-F."/>
            <person name="Hugenholtz P."/>
            <person name="Woyke T."/>
            <person name="Wu D."/>
            <person name="Spring S."/>
            <person name="Schroeder M."/>
            <person name="Brambilla E."/>
            <person name="Klenk H.-P."/>
            <person name="Eisen J.A."/>
        </authorList>
    </citation>
    <scope>NUCLEOTIDE SEQUENCE [LARGE SCALE GENOMIC DNA]</scope>
    <source>
        <strain evidence="3">DSM 15908 / JCM 11604 / IC-154</strain>
    </source>
</reference>
<keyword evidence="1" id="KW-1133">Transmembrane helix</keyword>
<dbReference type="STRING" id="1056495.Calag_0932"/>
<sequence length="233" mass="26705" precursor="true">MKLKELGILLLSISIPVMVFSIFVINYMELFYVFLGIFIIGLASFSISDNYIFPYVIREMIESSALNIEAILEEFDARGKGIYLNKEGRDIAFIPYEENEYFEKDHVNKIISSPLRILNERGVTVFIPTPPINKEGDERDESFLKKILIEHLDLADDVKLIKNDVENKSELIINIINPKGRYLNIPRYEKCLGHLESSIALSSLSKYYGKPIHFVREAKNQNGIILEGEILNG</sequence>
<organism evidence="2 3">
    <name type="scientific">Caldisphaera lagunensis (strain DSM 15908 / JCM 11604 / ANMR 0165 / IC-154)</name>
    <dbReference type="NCBI Taxonomy" id="1056495"/>
    <lineage>
        <taxon>Archaea</taxon>
        <taxon>Thermoproteota</taxon>
        <taxon>Thermoprotei</taxon>
        <taxon>Acidilobales</taxon>
        <taxon>Caldisphaeraceae</taxon>
        <taxon>Caldisphaera</taxon>
    </lineage>
</organism>
<evidence type="ECO:0000256" key="1">
    <source>
        <dbReference type="SAM" id="Phobius"/>
    </source>
</evidence>
<evidence type="ECO:0000313" key="2">
    <source>
        <dbReference type="EMBL" id="AFZ70663.1"/>
    </source>
</evidence>
<accession>L0A9U2</accession>
<proteinExistence type="predicted"/>
<protein>
    <submittedName>
        <fullName evidence="2">Uncharacterized protein</fullName>
    </submittedName>
</protein>
<gene>
    <name evidence="2" type="ordered locus">Calag_0932</name>
</gene>
<keyword evidence="1" id="KW-0812">Transmembrane</keyword>
<dbReference type="InParanoid" id="L0A9U2"/>